<accession>A0AAD8DUE8</accession>
<keyword evidence="6" id="KW-0175">Coiled coil</keyword>
<reference evidence="7" key="1">
    <citation type="submission" date="2023-03" db="EMBL/GenBank/DDBJ databases">
        <title>Chromosome-level genomes of two armyworms, Mythimna separata and Mythimna loreyi, provide insights into the biosynthesis and reception of sex pheromones.</title>
        <authorList>
            <person name="Zhao H."/>
        </authorList>
    </citation>
    <scope>NUCLEOTIDE SEQUENCE</scope>
    <source>
        <strain evidence="7">BeijingLab</strain>
        <tissue evidence="7">Pupa</tissue>
    </source>
</reference>
<evidence type="ECO:0000313" key="7">
    <source>
        <dbReference type="EMBL" id="KAJ8724096.1"/>
    </source>
</evidence>
<dbReference type="GO" id="GO:0031514">
    <property type="term" value="C:motile cilium"/>
    <property type="evidence" value="ECO:0007669"/>
    <property type="project" value="TreeGrafter"/>
</dbReference>
<evidence type="ECO:0000256" key="3">
    <source>
        <dbReference type="ARBA" id="ARBA00022490"/>
    </source>
</evidence>
<evidence type="ECO:0000256" key="6">
    <source>
        <dbReference type="SAM" id="Coils"/>
    </source>
</evidence>
<evidence type="ECO:0000256" key="4">
    <source>
        <dbReference type="ARBA" id="ARBA00023212"/>
    </source>
</evidence>
<comment type="caution">
    <text evidence="7">The sequence shown here is derived from an EMBL/GenBank/DDBJ whole genome shotgun (WGS) entry which is preliminary data.</text>
</comment>
<keyword evidence="4" id="KW-0206">Cytoskeleton</keyword>
<keyword evidence="8" id="KW-1185">Reference proteome</keyword>
<feature type="coiled-coil region" evidence="6">
    <location>
        <begin position="280"/>
        <end position="307"/>
    </location>
</feature>
<evidence type="ECO:0000256" key="1">
    <source>
        <dbReference type="ARBA" id="ARBA00004245"/>
    </source>
</evidence>
<keyword evidence="3" id="KW-0963">Cytoplasm</keyword>
<dbReference type="GO" id="GO:0044782">
    <property type="term" value="P:cilium organization"/>
    <property type="evidence" value="ECO:0007669"/>
    <property type="project" value="TreeGrafter"/>
</dbReference>
<gene>
    <name evidence="7" type="ORF">PYW07_008076</name>
</gene>
<protein>
    <submittedName>
        <fullName evidence="7">Uncharacterized protein</fullName>
    </submittedName>
</protein>
<evidence type="ECO:0000256" key="5">
    <source>
        <dbReference type="ARBA" id="ARBA00023273"/>
    </source>
</evidence>
<dbReference type="GO" id="GO:0005856">
    <property type="term" value="C:cytoskeleton"/>
    <property type="evidence" value="ECO:0007669"/>
    <property type="project" value="UniProtKB-SubCell"/>
</dbReference>
<keyword evidence="5" id="KW-0966">Cell projection</keyword>
<dbReference type="PANTHER" id="PTHR14871:SF1">
    <property type="entry name" value="DYNEIN REGULATORY COMPLEX PROTEIN 9"/>
    <property type="match status" value="1"/>
</dbReference>
<dbReference type="EMBL" id="JARGEI010000011">
    <property type="protein sequence ID" value="KAJ8724096.1"/>
    <property type="molecule type" value="Genomic_DNA"/>
</dbReference>
<dbReference type="AlphaFoldDB" id="A0AAD8DUE8"/>
<dbReference type="PANTHER" id="PTHR14871">
    <property type="entry name" value="DYNEIN REGULATORY COMPLEX PROTEIN 9"/>
    <property type="match status" value="1"/>
</dbReference>
<name>A0AAD8DUE8_MYTSE</name>
<organism evidence="7 8">
    <name type="scientific">Mythimna separata</name>
    <name type="common">Oriental armyworm</name>
    <name type="synonym">Pseudaletia separata</name>
    <dbReference type="NCBI Taxonomy" id="271217"/>
    <lineage>
        <taxon>Eukaryota</taxon>
        <taxon>Metazoa</taxon>
        <taxon>Ecdysozoa</taxon>
        <taxon>Arthropoda</taxon>
        <taxon>Hexapoda</taxon>
        <taxon>Insecta</taxon>
        <taxon>Pterygota</taxon>
        <taxon>Neoptera</taxon>
        <taxon>Endopterygota</taxon>
        <taxon>Lepidoptera</taxon>
        <taxon>Glossata</taxon>
        <taxon>Ditrysia</taxon>
        <taxon>Noctuoidea</taxon>
        <taxon>Noctuidae</taxon>
        <taxon>Noctuinae</taxon>
        <taxon>Hadenini</taxon>
        <taxon>Mythimna</taxon>
    </lineage>
</organism>
<dbReference type="Proteomes" id="UP001231518">
    <property type="component" value="Chromosome 20"/>
</dbReference>
<evidence type="ECO:0000256" key="2">
    <source>
        <dbReference type="ARBA" id="ARBA00004316"/>
    </source>
</evidence>
<feature type="coiled-coil region" evidence="6">
    <location>
        <begin position="147"/>
        <end position="174"/>
    </location>
</feature>
<dbReference type="GO" id="GO:0005737">
    <property type="term" value="C:cytoplasm"/>
    <property type="evidence" value="ECO:0007669"/>
    <property type="project" value="TreeGrafter"/>
</dbReference>
<proteinExistence type="predicted"/>
<evidence type="ECO:0000313" key="8">
    <source>
        <dbReference type="Proteomes" id="UP001231518"/>
    </source>
</evidence>
<comment type="subcellular location">
    <subcellularLocation>
        <location evidence="2">Cell projection</location>
    </subcellularLocation>
    <subcellularLocation>
        <location evidence="1">Cytoplasm</location>
        <location evidence="1">Cytoskeleton</location>
    </subcellularLocation>
</comment>
<dbReference type="InterPro" id="IPR042618">
    <property type="entry name" value="IQCG"/>
</dbReference>
<sequence length="313" mass="36957">MCPYAKNGSGEKGRPSVCFQLSKDEKKEAPSRLCLPYLMSTCFACILEDCLTQMHILSECNNELRIMKTVSDMGRLYAKKYQVKQTDTEDELADINPNKLSCSQYKLDKLFKDRQFLVDSLQKTYLDLAFNRSFTSLKNTNKSIEDLEVYRINLEVEEEKNRIARREMRKELRQHRNYIKTVVYDTDLTIAQLKSQVEDTELNSETRSRYVENWQRARTEQHEQAILDKESGPSGDIHYYRHRADQEQRIHAEVELLVNIFINDVLTKVDNWMTKYDTDLEAQDLKIAIMKNQYQDIKQKREELEVTVIYTCI</sequence>